<keyword evidence="1" id="KW-0472">Membrane</keyword>
<accession>A0A1I5RU05</accession>
<evidence type="ECO:0000313" key="3">
    <source>
        <dbReference type="Proteomes" id="UP000199356"/>
    </source>
</evidence>
<feature type="transmembrane region" description="Helical" evidence="1">
    <location>
        <begin position="29"/>
        <end position="49"/>
    </location>
</feature>
<keyword evidence="1" id="KW-1133">Transmembrane helix</keyword>
<dbReference type="AlphaFoldDB" id="A0A1I5RU05"/>
<dbReference type="Proteomes" id="UP000199356">
    <property type="component" value="Unassembled WGS sequence"/>
</dbReference>
<organism evidence="2 3">
    <name type="scientific">Tranquillimonas alkanivorans</name>
    <dbReference type="NCBI Taxonomy" id="441119"/>
    <lineage>
        <taxon>Bacteria</taxon>
        <taxon>Pseudomonadati</taxon>
        <taxon>Pseudomonadota</taxon>
        <taxon>Alphaproteobacteria</taxon>
        <taxon>Rhodobacterales</taxon>
        <taxon>Roseobacteraceae</taxon>
        <taxon>Tranquillimonas</taxon>
    </lineage>
</organism>
<evidence type="ECO:0000256" key="1">
    <source>
        <dbReference type="SAM" id="Phobius"/>
    </source>
</evidence>
<dbReference type="OrthoDB" id="7877274at2"/>
<dbReference type="EMBL" id="FOXA01000009">
    <property type="protein sequence ID" value="SFP62002.1"/>
    <property type="molecule type" value="Genomic_DNA"/>
</dbReference>
<dbReference type="STRING" id="441119.SAMN04488047_10990"/>
<keyword evidence="3" id="KW-1185">Reference proteome</keyword>
<feature type="transmembrane region" description="Helical" evidence="1">
    <location>
        <begin position="108"/>
        <end position="128"/>
    </location>
</feature>
<evidence type="ECO:0000313" key="2">
    <source>
        <dbReference type="EMBL" id="SFP62002.1"/>
    </source>
</evidence>
<gene>
    <name evidence="2" type="ORF">SAMN04488047_10990</name>
</gene>
<dbReference type="RefSeq" id="WP_093422297.1">
    <property type="nucleotide sequence ID" value="NZ_FOXA01000009.1"/>
</dbReference>
<keyword evidence="1" id="KW-0812">Transmembrane</keyword>
<name>A0A1I5RU05_9RHOB</name>
<proteinExistence type="predicted"/>
<protein>
    <submittedName>
        <fullName evidence="2">Uncharacterized protein</fullName>
    </submittedName>
</protein>
<reference evidence="2 3" key="1">
    <citation type="submission" date="2016-10" db="EMBL/GenBank/DDBJ databases">
        <authorList>
            <person name="de Groot N.N."/>
        </authorList>
    </citation>
    <scope>NUCLEOTIDE SEQUENCE [LARGE SCALE GENOMIC DNA]</scope>
    <source>
        <strain evidence="2 3">DSM 19547</strain>
    </source>
</reference>
<sequence length="183" mass="19909">MIEPFRTRTLAEQLVVGSVFATAGTATGIWLPPGLMAILATVVLLRLCWLDDNIQHDLLPKKRVPGSYLESQRRRGLFRGPFADGQREVRCSKLLASQLRIQTHAWHVYFWAALAGAILTGLPFPPVLSALAGGLALVASLRGIDRFAEAQATVLAGRPLAARELASRGWLADFLVNDRRGGS</sequence>